<dbReference type="EMBL" id="JBFNXR010000017">
    <property type="protein sequence ID" value="MEW9853890.1"/>
    <property type="molecule type" value="Genomic_DNA"/>
</dbReference>
<name>A0ABV3R763_9SPHN</name>
<evidence type="ECO:0008006" key="3">
    <source>
        <dbReference type="Google" id="ProtNLM"/>
    </source>
</evidence>
<gene>
    <name evidence="1" type="ORF">ABUH87_01670</name>
</gene>
<comment type="caution">
    <text evidence="1">The sequence shown here is derived from an EMBL/GenBank/DDBJ whole genome shotgun (WGS) entry which is preliminary data.</text>
</comment>
<accession>A0ABV3R763</accession>
<keyword evidence="2" id="KW-1185">Reference proteome</keyword>
<proteinExistence type="predicted"/>
<sequence length="159" mass="18050">MQWSNGVNGGFTHSDKPIRPSIDRGPYAFGEVNVATQRASSDSLLNWTERALRLRREVPEIGRGIWTVLDTPESILALRFNWESETSVIVHNFAGEATDCTLPYFSDDGDARELVCLQTNERLITGPRDAKAFVLQPYGYRWFRLGGLDEFVHSHAERH</sequence>
<evidence type="ECO:0000313" key="2">
    <source>
        <dbReference type="Proteomes" id="UP001556118"/>
    </source>
</evidence>
<dbReference type="RefSeq" id="WP_367768409.1">
    <property type="nucleotide sequence ID" value="NZ_JBFNXR010000017.1"/>
</dbReference>
<dbReference type="Proteomes" id="UP001556118">
    <property type="component" value="Unassembled WGS sequence"/>
</dbReference>
<organism evidence="1 2">
    <name type="scientific">Novosphingobium rhizovicinum</name>
    <dbReference type="NCBI Taxonomy" id="3228928"/>
    <lineage>
        <taxon>Bacteria</taxon>
        <taxon>Pseudomonadati</taxon>
        <taxon>Pseudomonadota</taxon>
        <taxon>Alphaproteobacteria</taxon>
        <taxon>Sphingomonadales</taxon>
        <taxon>Sphingomonadaceae</taxon>
        <taxon>Novosphingobium</taxon>
    </lineage>
</organism>
<protein>
    <recommendedName>
        <fullName evidence="3">Maltogenic amylase-like enzyme</fullName>
    </recommendedName>
</protein>
<evidence type="ECO:0000313" key="1">
    <source>
        <dbReference type="EMBL" id="MEW9853890.1"/>
    </source>
</evidence>
<dbReference type="Gene3D" id="3.20.20.80">
    <property type="entry name" value="Glycosidases"/>
    <property type="match status" value="1"/>
</dbReference>
<reference evidence="1 2" key="1">
    <citation type="submission" date="2024-06" db="EMBL/GenBank/DDBJ databases">
        <title>Novosphingobium rhizovicinus M1R2S20.</title>
        <authorList>
            <person name="Sun J.-Q."/>
        </authorList>
    </citation>
    <scope>NUCLEOTIDE SEQUENCE [LARGE SCALE GENOMIC DNA]</scope>
    <source>
        <strain evidence="1 2">M1R2S20</strain>
    </source>
</reference>
<dbReference type="SUPFAM" id="SSF51011">
    <property type="entry name" value="Glycosyl hydrolase domain"/>
    <property type="match status" value="1"/>
</dbReference>